<proteinExistence type="predicted"/>
<feature type="domain" description="HTTM-like" evidence="6">
    <location>
        <begin position="14"/>
        <end position="277"/>
    </location>
</feature>
<keyword evidence="2 5" id="KW-0812">Transmembrane</keyword>
<dbReference type="EMBL" id="CP046565">
    <property type="protein sequence ID" value="QJD28797.1"/>
    <property type="molecule type" value="Genomic_DNA"/>
</dbReference>
<evidence type="ECO:0000256" key="1">
    <source>
        <dbReference type="ARBA" id="ARBA00004127"/>
    </source>
</evidence>
<feature type="transmembrane region" description="Helical" evidence="5">
    <location>
        <begin position="362"/>
        <end position="384"/>
    </location>
</feature>
<evidence type="ECO:0000256" key="2">
    <source>
        <dbReference type="ARBA" id="ARBA00022692"/>
    </source>
</evidence>
<dbReference type="GO" id="GO:0012505">
    <property type="term" value="C:endomembrane system"/>
    <property type="evidence" value="ECO:0007669"/>
    <property type="project" value="UniProtKB-SubCell"/>
</dbReference>
<dbReference type="AlphaFoldDB" id="A0A858Q4N1"/>
<feature type="transmembrane region" description="Helical" evidence="5">
    <location>
        <begin position="108"/>
        <end position="126"/>
    </location>
</feature>
<dbReference type="InterPro" id="IPR007263">
    <property type="entry name" value="DCC1-like"/>
</dbReference>
<dbReference type="GO" id="GO:0015035">
    <property type="term" value="F:protein-disulfide reductase activity"/>
    <property type="evidence" value="ECO:0007669"/>
    <property type="project" value="InterPro"/>
</dbReference>
<feature type="transmembrane region" description="Helical" evidence="5">
    <location>
        <begin position="441"/>
        <end position="459"/>
    </location>
</feature>
<evidence type="ECO:0000313" key="8">
    <source>
        <dbReference type="Proteomes" id="UP000503004"/>
    </source>
</evidence>
<evidence type="ECO:0000259" key="6">
    <source>
        <dbReference type="SMART" id="SM00752"/>
    </source>
</evidence>
<keyword evidence="4 5" id="KW-0472">Membrane</keyword>
<dbReference type="RefSeq" id="WP_169601685.1">
    <property type="nucleotide sequence ID" value="NZ_CP046565.1"/>
</dbReference>
<keyword evidence="3 5" id="KW-1133">Transmembrane helix</keyword>
<feature type="transmembrane region" description="Helical" evidence="5">
    <location>
        <begin position="85"/>
        <end position="102"/>
    </location>
</feature>
<reference evidence="8" key="1">
    <citation type="submission" date="2019-12" db="EMBL/GenBank/DDBJ databases">
        <authorList>
            <person name="Awala S.I."/>
            <person name="Rhee S.K."/>
        </authorList>
    </citation>
    <scope>NUCLEOTIDE SEQUENCE [LARGE SCALE GENOMIC DNA]</scope>
    <source>
        <strain evidence="8">IM1</strain>
    </source>
</reference>
<dbReference type="InterPro" id="IPR052964">
    <property type="entry name" value="Sporulation_signal_mat"/>
</dbReference>
<evidence type="ECO:0000313" key="7">
    <source>
        <dbReference type="EMBL" id="QJD28797.1"/>
    </source>
</evidence>
<dbReference type="PANTHER" id="PTHR39535:SF2">
    <property type="entry name" value="HTTM DOMAIN-CONTAINING PROTEIN"/>
    <property type="match status" value="1"/>
</dbReference>
<keyword evidence="8" id="KW-1185">Reference proteome</keyword>
<evidence type="ECO:0000256" key="4">
    <source>
        <dbReference type="ARBA" id="ARBA00023136"/>
    </source>
</evidence>
<gene>
    <name evidence="7" type="ORF">GNH96_01675</name>
</gene>
<feature type="transmembrane region" description="Helical" evidence="5">
    <location>
        <begin position="246"/>
        <end position="271"/>
    </location>
</feature>
<dbReference type="Pfam" id="PF04134">
    <property type="entry name" value="DCC1-like"/>
    <property type="match status" value="1"/>
</dbReference>
<comment type="subcellular location">
    <subcellularLocation>
        <location evidence="1">Endomembrane system</location>
        <topology evidence="1">Multi-pass membrane protein</topology>
    </subcellularLocation>
</comment>
<protein>
    <submittedName>
        <fullName evidence="7">DUF393 domain-containing protein</fullName>
    </submittedName>
</protein>
<dbReference type="Proteomes" id="UP000503004">
    <property type="component" value="Chromosome"/>
</dbReference>
<dbReference type="PANTHER" id="PTHR39535">
    <property type="entry name" value="SPORULATION-DELAYING PROTEIN SDPB"/>
    <property type="match status" value="1"/>
</dbReference>
<accession>A0A858Q4N1</accession>
<dbReference type="InterPro" id="IPR011020">
    <property type="entry name" value="HTTM-like"/>
</dbReference>
<organism evidence="7 8">
    <name type="scientific">Methylococcus geothermalis</name>
    <dbReference type="NCBI Taxonomy" id="2681310"/>
    <lineage>
        <taxon>Bacteria</taxon>
        <taxon>Pseudomonadati</taxon>
        <taxon>Pseudomonadota</taxon>
        <taxon>Gammaproteobacteria</taxon>
        <taxon>Methylococcales</taxon>
        <taxon>Methylococcaceae</taxon>
        <taxon>Methylococcus</taxon>
    </lineage>
</organism>
<dbReference type="KEGG" id="metu:GNH96_01675"/>
<sequence length="636" mass="72881">MQKALFNLVLRGLEKQVPATGLGLFRLAFGLVAFQEICFLYYFRQLIFDPVPYLDIASPSVHLFLVLWAIAALCLALGFYTRLAAIANYLLWLAFTVFTPMWKDFDGGFDQLMLGSSLLLIFLPSERAWSLDRLRLAWRHSTVDRRYALPQTVPVLCYFLPLAVSLGFIYLDSVIHKLFAEFWRNGLGPWLPSSLPYYMSPLDMSWLLEIEPLQRAIGYTIIAFQFAFPFLLYFRRFRVPLMLVGMSLHAGIIVSLNIYPFGFGMLVHYVLMVPFRWWRTLGRTLRPAEPALQVFYDERCPLCLKTVLAVEHFDVFRAVAFRGLQTHAATAPALEGIPEQDLLGDLYAVDRKGRRYSGVATYARILIAMRYPALLGLAMLLPGLDAIANRVYRRIADNRVRLGCDESCAPVPSRTEPDLARRLALWVGGSLRQRAHRISRMLVVVLILQINCTLHYAILYRLGVDTKANEAGQVLTMLSNALISVSHTFLGITPHPLYLHDHFQGYEHLLGITYLDTDGKEHWLPFVDEEGRIVSPNWGRVHSMWANVAVTRHMDQRRLDKFVRKVTAFWGTRLGLDLNRATFILKLKAVKAPMDWEPGLRRYNLSQPWQDVGRAVWRKGEMRLELDRDLEALSAD</sequence>
<dbReference type="SMART" id="SM00752">
    <property type="entry name" value="HTTM"/>
    <property type="match status" value="1"/>
</dbReference>
<evidence type="ECO:0000256" key="5">
    <source>
        <dbReference type="SAM" id="Phobius"/>
    </source>
</evidence>
<feature type="transmembrane region" description="Helical" evidence="5">
    <location>
        <begin position="216"/>
        <end position="234"/>
    </location>
</feature>
<evidence type="ECO:0000256" key="3">
    <source>
        <dbReference type="ARBA" id="ARBA00022989"/>
    </source>
</evidence>
<name>A0A858Q4N1_9GAMM</name>
<feature type="transmembrane region" description="Helical" evidence="5">
    <location>
        <begin position="147"/>
        <end position="171"/>
    </location>
</feature>
<feature type="transmembrane region" description="Helical" evidence="5">
    <location>
        <begin position="63"/>
        <end position="80"/>
    </location>
</feature>
<feature type="transmembrane region" description="Helical" evidence="5">
    <location>
        <begin position="21"/>
        <end position="43"/>
    </location>
</feature>